<name>A0ABP7G5K9_9FLAO</name>
<evidence type="ECO:0000313" key="1">
    <source>
        <dbReference type="EMBL" id="GAA3755078.1"/>
    </source>
</evidence>
<organism evidence="1 2">
    <name type="scientific">Flavobacterium ginsengiterrae</name>
    <dbReference type="NCBI Taxonomy" id="871695"/>
    <lineage>
        <taxon>Bacteria</taxon>
        <taxon>Pseudomonadati</taxon>
        <taxon>Bacteroidota</taxon>
        <taxon>Flavobacteriia</taxon>
        <taxon>Flavobacteriales</taxon>
        <taxon>Flavobacteriaceae</taxon>
        <taxon>Flavobacterium</taxon>
    </lineage>
</organism>
<sequence length="157" mass="17784">MTKAAQGDTISSRSKKNLQWSDFKMTPQLNKNTGAHIELTFGVFTKKVNVWTGTITVDSYGGIRRDLSWADPKQQSEQLLNYLQLKYEIGHYFAEKSEKEINGKKINAGSVNKINGIIETWINTRDKALGELDAESDFGKNEESLGRWRQKILGSEL</sequence>
<reference evidence="2" key="1">
    <citation type="journal article" date="2019" name="Int. J. Syst. Evol. Microbiol.">
        <title>The Global Catalogue of Microorganisms (GCM) 10K type strain sequencing project: providing services to taxonomists for standard genome sequencing and annotation.</title>
        <authorList>
            <consortium name="The Broad Institute Genomics Platform"/>
            <consortium name="The Broad Institute Genome Sequencing Center for Infectious Disease"/>
            <person name="Wu L."/>
            <person name="Ma J."/>
        </authorList>
    </citation>
    <scope>NUCLEOTIDE SEQUENCE [LARGE SCALE GENOMIC DNA]</scope>
    <source>
        <strain evidence="2">JCM 17337</strain>
    </source>
</reference>
<protein>
    <submittedName>
        <fullName evidence="1">Uncharacterized protein</fullName>
    </submittedName>
</protein>
<dbReference type="Proteomes" id="UP001500748">
    <property type="component" value="Unassembled WGS sequence"/>
</dbReference>
<proteinExistence type="predicted"/>
<keyword evidence="2" id="KW-1185">Reference proteome</keyword>
<dbReference type="EMBL" id="BAABDU010000001">
    <property type="protein sequence ID" value="GAA3755078.1"/>
    <property type="molecule type" value="Genomic_DNA"/>
</dbReference>
<comment type="caution">
    <text evidence="1">The sequence shown here is derived from an EMBL/GenBank/DDBJ whole genome shotgun (WGS) entry which is preliminary data.</text>
</comment>
<evidence type="ECO:0000313" key="2">
    <source>
        <dbReference type="Proteomes" id="UP001500748"/>
    </source>
</evidence>
<gene>
    <name evidence="1" type="ORF">GCM10022423_01150</name>
</gene>
<accession>A0ABP7G5K9</accession>